<evidence type="ECO:0000259" key="1">
    <source>
        <dbReference type="Pfam" id="PF05486"/>
    </source>
</evidence>
<dbReference type="AlphaFoldDB" id="A0A0G4KWB4"/>
<dbReference type="InterPro" id="IPR039432">
    <property type="entry name" value="SRP9_dom"/>
</dbReference>
<reference evidence="3" key="1">
    <citation type="submission" date="2015-05" db="EMBL/GenBank/DDBJ databases">
        <authorList>
            <person name="Fogelqvist Johan"/>
        </authorList>
    </citation>
    <scope>NUCLEOTIDE SEQUENCE [LARGE SCALE GENOMIC DNA]</scope>
</reference>
<organism evidence="2 3">
    <name type="scientific">Verticillium longisporum</name>
    <name type="common">Verticillium dahliae var. longisporum</name>
    <dbReference type="NCBI Taxonomy" id="100787"/>
    <lineage>
        <taxon>Eukaryota</taxon>
        <taxon>Fungi</taxon>
        <taxon>Dikarya</taxon>
        <taxon>Ascomycota</taxon>
        <taxon>Pezizomycotina</taxon>
        <taxon>Sordariomycetes</taxon>
        <taxon>Hypocreomycetidae</taxon>
        <taxon>Glomerellales</taxon>
        <taxon>Plectosphaerellaceae</taxon>
        <taxon>Verticillium</taxon>
    </lineage>
</organism>
<dbReference type="Pfam" id="PF05486">
    <property type="entry name" value="SRP9-21"/>
    <property type="match status" value="1"/>
</dbReference>
<evidence type="ECO:0000313" key="3">
    <source>
        <dbReference type="Proteomes" id="UP000045706"/>
    </source>
</evidence>
<proteinExistence type="predicted"/>
<protein>
    <recommendedName>
        <fullName evidence="1">SRP9 domain-containing protein</fullName>
    </recommendedName>
</protein>
<gene>
    <name evidence="2" type="ORF">BN1723_001990</name>
</gene>
<accession>A0A0G4KWB4</accession>
<name>A0A0G4KWB4_VERLO</name>
<evidence type="ECO:0000313" key="2">
    <source>
        <dbReference type="EMBL" id="CRK13730.1"/>
    </source>
</evidence>
<dbReference type="EMBL" id="CVQI01004446">
    <property type="protein sequence ID" value="CRK13730.1"/>
    <property type="molecule type" value="Genomic_DNA"/>
</dbReference>
<dbReference type="Proteomes" id="UP000045706">
    <property type="component" value="Unassembled WGS sequence"/>
</dbReference>
<sequence>MPTYNTSQEWLEQSSLLLKARPSTTRITTAYSIKTAQSSVAKTSGGAGVDAAMPDAPALKPPRGRLVLKTFDPVHRAAQTWF</sequence>
<feature type="domain" description="SRP9" evidence="1">
    <location>
        <begin position="5"/>
        <end position="74"/>
    </location>
</feature>